<evidence type="ECO:0000313" key="4">
    <source>
        <dbReference type="EMBL" id="KAF4690355.1"/>
    </source>
</evidence>
<dbReference type="Pfam" id="PF05050">
    <property type="entry name" value="Methyltransf_21"/>
    <property type="match status" value="1"/>
</dbReference>
<dbReference type="GO" id="GO:0009100">
    <property type="term" value="P:glycoprotein metabolic process"/>
    <property type="evidence" value="ECO:0007669"/>
    <property type="project" value="UniProtKB-ARBA"/>
</dbReference>
<evidence type="ECO:0000256" key="1">
    <source>
        <dbReference type="SAM" id="MobiDB-lite"/>
    </source>
</evidence>
<dbReference type="InterPro" id="IPR006342">
    <property type="entry name" value="FkbM_mtfrase"/>
</dbReference>
<feature type="domain" description="LicD/FKTN/FKRP nucleotidyltransferase" evidence="2">
    <location>
        <begin position="128"/>
        <end position="162"/>
    </location>
</feature>
<evidence type="ECO:0000259" key="3">
    <source>
        <dbReference type="Pfam" id="PF05050"/>
    </source>
</evidence>
<dbReference type="SUPFAM" id="SSF53335">
    <property type="entry name" value="S-adenosyl-L-methionine-dependent methyltransferases"/>
    <property type="match status" value="1"/>
</dbReference>
<dbReference type="NCBIfam" id="TIGR01444">
    <property type="entry name" value="fkbM_fam"/>
    <property type="match status" value="1"/>
</dbReference>
<dbReference type="EMBL" id="JABANP010000101">
    <property type="protein sequence ID" value="KAF4690355.1"/>
    <property type="molecule type" value="Genomic_DNA"/>
</dbReference>
<organism evidence="4 5">
    <name type="scientific">Perkinsus olseni</name>
    <name type="common">Perkinsus atlanticus</name>
    <dbReference type="NCBI Taxonomy" id="32597"/>
    <lineage>
        <taxon>Eukaryota</taxon>
        <taxon>Sar</taxon>
        <taxon>Alveolata</taxon>
        <taxon>Perkinsozoa</taxon>
        <taxon>Perkinsea</taxon>
        <taxon>Perkinsida</taxon>
        <taxon>Perkinsidae</taxon>
        <taxon>Perkinsus</taxon>
    </lineage>
</organism>
<accession>A0A7J6P2N1</accession>
<evidence type="ECO:0008006" key="6">
    <source>
        <dbReference type="Google" id="ProtNLM"/>
    </source>
</evidence>
<feature type="compositionally biased region" description="Acidic residues" evidence="1">
    <location>
        <begin position="490"/>
        <end position="504"/>
    </location>
</feature>
<dbReference type="AlphaFoldDB" id="A0A7J6P2N1"/>
<proteinExistence type="predicted"/>
<reference evidence="4 5" key="1">
    <citation type="submission" date="2020-04" db="EMBL/GenBank/DDBJ databases">
        <title>Perkinsus olseni comparative genomics.</title>
        <authorList>
            <person name="Bogema D.R."/>
        </authorList>
    </citation>
    <scope>NUCLEOTIDE SEQUENCE [LARGE SCALE GENOMIC DNA]</scope>
    <source>
        <strain evidence="4">00978-12</strain>
    </source>
</reference>
<protein>
    <recommendedName>
        <fullName evidence="6">Methyltransferase FkbM domain-containing protein</fullName>
    </recommendedName>
</protein>
<dbReference type="PANTHER" id="PTHR34203:SF15">
    <property type="entry name" value="SLL1173 PROTEIN"/>
    <property type="match status" value="1"/>
</dbReference>
<dbReference type="Proteomes" id="UP000541610">
    <property type="component" value="Unassembled WGS sequence"/>
</dbReference>
<dbReference type="PANTHER" id="PTHR34203">
    <property type="entry name" value="METHYLTRANSFERASE, FKBM FAMILY PROTEIN"/>
    <property type="match status" value="1"/>
</dbReference>
<feature type="domain" description="Methyltransferase FkbM" evidence="3">
    <location>
        <begin position="579"/>
        <end position="722"/>
    </location>
</feature>
<sequence length="764" mass="85029">MRTRKRRTPRLSTRYKTGDAGFVMYLCLLVMVSHSAWSVESMFSPHPFIRVVADGAPETAALDNLFLCPSIVKDEVDMSNWPMKEVTINGTLCMNHEEILAMETRSKFLECMTEVVNTTTHVLHDLSIDASLSDGSLLGWYRHSKTFIPWDVDADMTLLKEECRDAFEKHGGPEQRNMAELIQSRLPGQGYRATAVKAGVGSEIKHDTWERCETDELRVVHRVGKVACHVDLFFLYRSNDPTAPCKCRGNSDGSQLCGKFGKLCANYEDLYPTRWDVQDHADCKVPRKPVVSLQLKYGRPGMPGINFTNMKKVPMNYKFGGAWMVVIGTGAVTGQLIPPRNASDRTSESNFRGSDRSSAADTTTESPAPTPGESDDSMEGQHSDEVVSVQNQTSLTSDVEAILQGIVGTTVHALREPGEKHLRATAEEVAQHLAEQIIAKMGGQNLTSSPSPDDDLIAIPEMEVKETPKEAGIKPFARKSASSHSYQESDGIDEEVAGESDDTAGDYWAPDHGEDSVYSNYAANVMEHDQVKNHLMTLSYSITSLTLVSIACMFTMYSIRVIYRRALSSNLRYSISLAEKLGTSGQLHCFEPFRFMYQILTANVVLNGLSNVYTYNVGIGEPGPAKVVEVQAPSSSRIGNLGAMRVFQQQKEEVAFVAYSGTENITIRSLDSFSLARKIDFLKIDVEGMEHLVAMGARETIKKDRPLIYAENQMYYWSEDTSLVEQVEPLGYHCHKHPLLERHEIIICVPDGYETLDDDEYSVV</sequence>
<dbReference type="InterPro" id="IPR029063">
    <property type="entry name" value="SAM-dependent_MTases_sf"/>
</dbReference>
<feature type="compositionally biased region" description="Polar residues" evidence="1">
    <location>
        <begin position="348"/>
        <end position="367"/>
    </location>
</feature>
<feature type="region of interest" description="Disordered" evidence="1">
    <location>
        <begin position="335"/>
        <end position="389"/>
    </location>
</feature>
<dbReference type="Gene3D" id="3.40.50.150">
    <property type="entry name" value="Vaccinia Virus protein VP39"/>
    <property type="match status" value="1"/>
</dbReference>
<dbReference type="OrthoDB" id="431637at2759"/>
<dbReference type="InterPro" id="IPR007074">
    <property type="entry name" value="LicD/FKTN/FKRP_NTP_transf"/>
</dbReference>
<gene>
    <name evidence="4" type="ORF">FOZ60_000325</name>
</gene>
<evidence type="ECO:0000259" key="2">
    <source>
        <dbReference type="Pfam" id="PF04991"/>
    </source>
</evidence>
<evidence type="ECO:0000313" key="5">
    <source>
        <dbReference type="Proteomes" id="UP000541610"/>
    </source>
</evidence>
<feature type="region of interest" description="Disordered" evidence="1">
    <location>
        <begin position="467"/>
        <end position="505"/>
    </location>
</feature>
<comment type="caution">
    <text evidence="4">The sequence shown here is derived from an EMBL/GenBank/DDBJ whole genome shotgun (WGS) entry which is preliminary data.</text>
</comment>
<dbReference type="InterPro" id="IPR052514">
    <property type="entry name" value="SAM-dependent_MTase"/>
</dbReference>
<dbReference type="Pfam" id="PF04991">
    <property type="entry name" value="LicD"/>
    <property type="match status" value="1"/>
</dbReference>
<name>A0A7J6P2N1_PEROL</name>